<dbReference type="EMBL" id="KT149387">
    <property type="protein sequence ID" value="ALO75823.1"/>
    <property type="molecule type" value="Genomic_DNA"/>
</dbReference>
<keyword evidence="2" id="KW-1133">Transmembrane helix</keyword>
<accession>A0A0S2MMD2</accession>
<dbReference type="PANTHER" id="PTHR46558">
    <property type="entry name" value="TRACRIPTIONAL REGULATORY PROTEIN-RELATED-RELATED"/>
    <property type="match status" value="1"/>
</dbReference>
<dbReference type="Pfam" id="PF01381">
    <property type="entry name" value="HTH_3"/>
    <property type="match status" value="1"/>
</dbReference>
<geneLocation type="plasmid" evidence="4">
    <name>pBM1</name>
</geneLocation>
<dbReference type="PANTHER" id="PTHR46558:SF15">
    <property type="entry name" value="HELIX-TURN-HELIX DOMAIN PROTEIN"/>
    <property type="match status" value="1"/>
</dbReference>
<dbReference type="SUPFAM" id="SSF47413">
    <property type="entry name" value="lambda repressor-like DNA-binding domains"/>
    <property type="match status" value="1"/>
</dbReference>
<keyword evidence="2" id="KW-0812">Transmembrane</keyword>
<dbReference type="GO" id="GO:0003677">
    <property type="term" value="F:DNA binding"/>
    <property type="evidence" value="ECO:0007669"/>
    <property type="project" value="UniProtKB-KW"/>
</dbReference>
<reference evidence="4" key="1">
    <citation type="submission" date="2015-06" db="EMBL/GenBank/DDBJ databases">
        <title>Sequence analysis and characterization of plasmids derived from Lactobacillus plantarum BM4.</title>
        <authorList>
            <person name="Xie Y."/>
            <person name="Zhang H."/>
            <person name="Jin J."/>
        </authorList>
    </citation>
    <scope>NUCLEOTIDE SEQUENCE</scope>
    <source>
        <strain evidence="4">BM4</strain>
        <plasmid evidence="4">pBM1</plasmid>
    </source>
</reference>
<feature type="transmembrane region" description="Helical" evidence="2">
    <location>
        <begin position="100"/>
        <end position="119"/>
    </location>
</feature>
<dbReference type="RefSeq" id="WP_236713993.1">
    <property type="nucleotide sequence ID" value="NZ_KT149387.1"/>
</dbReference>
<protein>
    <recommendedName>
        <fullName evidence="3">HTH cro/C1-type domain-containing protein</fullName>
    </recommendedName>
</protein>
<name>A0A0S2MMD2_LACPN</name>
<dbReference type="SMART" id="SM00530">
    <property type="entry name" value="HTH_XRE"/>
    <property type="match status" value="1"/>
</dbReference>
<organism evidence="4">
    <name type="scientific">Lactiplantibacillus plantarum</name>
    <name type="common">Lactobacillus plantarum</name>
    <dbReference type="NCBI Taxonomy" id="1590"/>
    <lineage>
        <taxon>Bacteria</taxon>
        <taxon>Bacillati</taxon>
        <taxon>Bacillota</taxon>
        <taxon>Bacilli</taxon>
        <taxon>Lactobacillales</taxon>
        <taxon>Lactobacillaceae</taxon>
        <taxon>Lactiplantibacillus</taxon>
    </lineage>
</organism>
<proteinExistence type="predicted"/>
<evidence type="ECO:0000256" key="2">
    <source>
        <dbReference type="SAM" id="Phobius"/>
    </source>
</evidence>
<keyword evidence="1" id="KW-0238">DNA-binding</keyword>
<keyword evidence="4" id="KW-0614">Plasmid</keyword>
<dbReference type="Gene3D" id="1.10.260.40">
    <property type="entry name" value="lambda repressor-like DNA-binding domains"/>
    <property type="match status" value="1"/>
</dbReference>
<evidence type="ECO:0000313" key="4">
    <source>
        <dbReference type="EMBL" id="ALO75823.1"/>
    </source>
</evidence>
<keyword evidence="2" id="KW-0472">Membrane</keyword>
<evidence type="ECO:0000259" key="3">
    <source>
        <dbReference type="PROSITE" id="PS50943"/>
    </source>
</evidence>
<evidence type="ECO:0000256" key="1">
    <source>
        <dbReference type="ARBA" id="ARBA00023125"/>
    </source>
</evidence>
<dbReference type="PROSITE" id="PS50943">
    <property type="entry name" value="HTH_CROC1"/>
    <property type="match status" value="1"/>
</dbReference>
<sequence length="120" mass="13858">MEIFKDSGCFGSIRIKEEREKRQWTQDYLAETLNVSRQAISKWEVGSTYPDIDRLVQISNLFNITLDSLIKGDDSLKKSIVITKNAKAQTNVWEFMRSTGWMMVIAIIYLVTKMIIAVFS</sequence>
<dbReference type="CDD" id="cd00093">
    <property type="entry name" value="HTH_XRE"/>
    <property type="match status" value="1"/>
</dbReference>
<feature type="domain" description="HTH cro/C1-type" evidence="3">
    <location>
        <begin position="15"/>
        <end position="69"/>
    </location>
</feature>
<dbReference type="AlphaFoldDB" id="A0A0S2MMD2"/>
<dbReference type="InterPro" id="IPR001387">
    <property type="entry name" value="Cro/C1-type_HTH"/>
</dbReference>
<dbReference type="InterPro" id="IPR010982">
    <property type="entry name" value="Lambda_DNA-bd_dom_sf"/>
</dbReference>